<organism evidence="2 3">
    <name type="scientific">Tistlia consotensis USBA 355</name>
    <dbReference type="NCBI Taxonomy" id="560819"/>
    <lineage>
        <taxon>Bacteria</taxon>
        <taxon>Pseudomonadati</taxon>
        <taxon>Pseudomonadota</taxon>
        <taxon>Alphaproteobacteria</taxon>
        <taxon>Rhodospirillales</taxon>
        <taxon>Rhodovibrionaceae</taxon>
        <taxon>Tistlia</taxon>
    </lineage>
</organism>
<feature type="region of interest" description="Disordered" evidence="1">
    <location>
        <begin position="53"/>
        <end position="187"/>
    </location>
</feature>
<accession>A0A1Y6CEA7</accession>
<name>A0A1Y6CEA7_9PROT</name>
<sequence length="187" mass="18925">MSLNEGANGAGILRRRRPVGATGAHSHMLLLEPRVLLDAAAVVTIDHVADNSQHETQADVDSHPTQQPAATATDSGASTAAPADVAITSDGTADGHEAGSQDSGRTADGSTGDTAAGGTVTTTDGTAAGDAGGLVPTAVTAAPDDRRSDVQQIVFVDSRVQDADPDPHPLGRRRHPDPGRRQPDHAG</sequence>
<feature type="compositionally biased region" description="Low complexity" evidence="1">
    <location>
        <begin position="106"/>
        <end position="129"/>
    </location>
</feature>
<dbReference type="EMBL" id="FWZX01000022">
    <property type="protein sequence ID" value="SMF58271.1"/>
    <property type="molecule type" value="Genomic_DNA"/>
</dbReference>
<evidence type="ECO:0000313" key="3">
    <source>
        <dbReference type="Proteomes" id="UP000192917"/>
    </source>
</evidence>
<proteinExistence type="predicted"/>
<evidence type="ECO:0000313" key="2">
    <source>
        <dbReference type="EMBL" id="SMF58271.1"/>
    </source>
</evidence>
<keyword evidence="3" id="KW-1185">Reference proteome</keyword>
<dbReference type="STRING" id="560819.SAMN05428998_1222"/>
<feature type="compositionally biased region" description="Basic and acidic residues" evidence="1">
    <location>
        <begin position="159"/>
        <end position="169"/>
    </location>
</feature>
<dbReference type="NCBIfam" id="NF012209">
    <property type="entry name" value="LEPR-8K"/>
    <property type="match status" value="1"/>
</dbReference>
<dbReference type="InterPro" id="IPR053786">
    <property type="entry name" value="LEPRxLL_CS"/>
</dbReference>
<reference evidence="2 3" key="1">
    <citation type="submission" date="2017-04" db="EMBL/GenBank/DDBJ databases">
        <authorList>
            <person name="Afonso C.L."/>
            <person name="Miller P.J."/>
            <person name="Scott M.A."/>
            <person name="Spackman E."/>
            <person name="Goraichik I."/>
            <person name="Dimitrov K.M."/>
            <person name="Suarez D.L."/>
            <person name="Swayne D.E."/>
        </authorList>
    </citation>
    <scope>NUCLEOTIDE SEQUENCE [LARGE SCALE GENOMIC DNA]</scope>
    <source>
        <strain evidence="2 3">USBA 355</strain>
    </source>
</reference>
<dbReference type="AlphaFoldDB" id="A0A1Y6CEA7"/>
<feature type="compositionally biased region" description="Basic and acidic residues" evidence="1">
    <location>
        <begin position="53"/>
        <end position="62"/>
    </location>
</feature>
<feature type="compositionally biased region" description="Basic and acidic residues" evidence="1">
    <location>
        <begin position="176"/>
        <end position="187"/>
    </location>
</feature>
<dbReference type="Proteomes" id="UP000192917">
    <property type="component" value="Unassembled WGS sequence"/>
</dbReference>
<gene>
    <name evidence="2" type="ORF">SAMN05428998_1222</name>
</gene>
<protein>
    <submittedName>
        <fullName evidence="2">Uncharacterized protein</fullName>
    </submittedName>
</protein>
<feature type="compositionally biased region" description="Low complexity" evidence="1">
    <location>
        <begin position="68"/>
        <end position="84"/>
    </location>
</feature>
<evidence type="ECO:0000256" key="1">
    <source>
        <dbReference type="SAM" id="MobiDB-lite"/>
    </source>
</evidence>